<feature type="domain" description="Actin-like protein N-terminal" evidence="1">
    <location>
        <begin position="5"/>
        <end position="159"/>
    </location>
</feature>
<reference evidence="3" key="1">
    <citation type="submission" date="2019-02" db="EMBL/GenBank/DDBJ databases">
        <authorList>
            <person name="Gruber-Vodicka R. H."/>
            <person name="Seah K. B. B."/>
        </authorList>
    </citation>
    <scope>NUCLEOTIDE SEQUENCE</scope>
    <source>
        <strain evidence="4">BECK_DK161</strain>
        <strain evidence="3">BECK_DK47</strain>
    </source>
</reference>
<dbReference type="Gene3D" id="3.30.420.40">
    <property type="match status" value="2"/>
</dbReference>
<dbReference type="InterPro" id="IPR043129">
    <property type="entry name" value="ATPase_NBD"/>
</dbReference>
<sequence length="349" mass="38461">MDILGIDIGFGFTKATNGKDSVVFKSIFGEAAHIQFRDQLMDQAGPEGYLHLEIDGVPYFVGELAERQSNVCSFTLDHSQFVESFAKTMALAAMASLMPESGSVRVVTGLPVGYYQRQRDQIANILRGRHNLVQFDPKGTRRELSINVAQVQVIPQPFGTLLNHMLNDTVEIADKRFAQGKVGVIDIGFRTSDYTIADATKYSERGSHTTDSGIAQGFALIANKLREVSGVNVELYRLYDAVAKGAIKIRGKTIDITKLTEEVFTKLATAVATEVDRLWTEDWDLDLIVITGGGGGVLAPYLKPLLQGEVMALDASKDLRLQNVRGYWKYAKHLWGRSPSSPQIESTEV</sequence>
<dbReference type="CDD" id="cd24025">
    <property type="entry name" value="ASKHA_NBD_ParM_pCBH-like"/>
    <property type="match status" value="1"/>
</dbReference>
<dbReference type="EMBL" id="CAADEX010000002">
    <property type="protein sequence ID" value="VFJ42586.1"/>
    <property type="molecule type" value="Genomic_DNA"/>
</dbReference>
<name>A0A450RTR9_9GAMM</name>
<dbReference type="Pfam" id="PF17989">
    <property type="entry name" value="ALP_N"/>
    <property type="match status" value="1"/>
</dbReference>
<accession>A0A450RTR9</accession>
<gene>
    <name evidence="3" type="ORF">BECKDK2373B_GA0170837_10029</name>
    <name evidence="4" type="ORF">BECKDK2373C_GA0170839_103728</name>
</gene>
<dbReference type="EMBL" id="CAADEY010000037">
    <property type="protein sequence ID" value="VFJ52774.1"/>
    <property type="molecule type" value="Genomic_DNA"/>
</dbReference>
<dbReference type="SUPFAM" id="SSF53067">
    <property type="entry name" value="Actin-like ATPase domain"/>
    <property type="match status" value="2"/>
</dbReference>
<dbReference type="AlphaFoldDB" id="A0A450RTR9"/>
<evidence type="ECO:0000313" key="3">
    <source>
        <dbReference type="EMBL" id="VFJ42586.1"/>
    </source>
</evidence>
<evidence type="ECO:0000259" key="2">
    <source>
        <dbReference type="Pfam" id="PF21522"/>
    </source>
</evidence>
<dbReference type="InterPro" id="IPR040607">
    <property type="entry name" value="ALP_N"/>
</dbReference>
<proteinExistence type="predicted"/>
<evidence type="ECO:0000313" key="4">
    <source>
        <dbReference type="EMBL" id="VFJ52774.1"/>
    </source>
</evidence>
<feature type="domain" description="Actin homologue MreB-like C-terminal" evidence="2">
    <location>
        <begin position="184"/>
        <end position="302"/>
    </location>
</feature>
<protein>
    <submittedName>
        <fullName evidence="3">Plasmid segregation actin-type ATPase ParM</fullName>
    </submittedName>
</protein>
<dbReference type="InterPro" id="IPR049067">
    <property type="entry name" value="MreB-like_C"/>
</dbReference>
<evidence type="ECO:0000259" key="1">
    <source>
        <dbReference type="Pfam" id="PF17989"/>
    </source>
</evidence>
<dbReference type="Pfam" id="PF21522">
    <property type="entry name" value="MreB-like_C"/>
    <property type="match status" value="1"/>
</dbReference>
<organism evidence="3">
    <name type="scientific">Candidatus Kentrum sp. DK</name>
    <dbReference type="NCBI Taxonomy" id="2126562"/>
    <lineage>
        <taxon>Bacteria</taxon>
        <taxon>Pseudomonadati</taxon>
        <taxon>Pseudomonadota</taxon>
        <taxon>Gammaproteobacteria</taxon>
        <taxon>Candidatus Kentrum</taxon>
    </lineage>
</organism>